<feature type="compositionally biased region" description="Basic and acidic residues" evidence="4">
    <location>
        <begin position="795"/>
        <end position="806"/>
    </location>
</feature>
<accession>A0A813Q5E3</accession>
<organism evidence="6 7">
    <name type="scientific">Adineta steineri</name>
    <dbReference type="NCBI Taxonomy" id="433720"/>
    <lineage>
        <taxon>Eukaryota</taxon>
        <taxon>Metazoa</taxon>
        <taxon>Spiralia</taxon>
        <taxon>Gnathifera</taxon>
        <taxon>Rotifera</taxon>
        <taxon>Eurotatoria</taxon>
        <taxon>Bdelloidea</taxon>
        <taxon>Adinetida</taxon>
        <taxon>Adinetidae</taxon>
        <taxon>Adineta</taxon>
    </lineage>
</organism>
<evidence type="ECO:0000313" key="6">
    <source>
        <dbReference type="EMBL" id="CAF0762230.1"/>
    </source>
</evidence>
<evidence type="ECO:0000313" key="7">
    <source>
        <dbReference type="Proteomes" id="UP000663891"/>
    </source>
</evidence>
<dbReference type="EMBL" id="CAJNON010000009">
    <property type="protein sequence ID" value="CAF0762230.1"/>
    <property type="molecule type" value="Genomic_DNA"/>
</dbReference>
<dbReference type="InterPro" id="IPR001810">
    <property type="entry name" value="F-box_dom"/>
</dbReference>
<evidence type="ECO:0000256" key="2">
    <source>
        <dbReference type="ARBA" id="ARBA00022737"/>
    </source>
</evidence>
<dbReference type="Pfam" id="PF00400">
    <property type="entry name" value="WD40"/>
    <property type="match status" value="3"/>
</dbReference>
<dbReference type="InterPro" id="IPR036047">
    <property type="entry name" value="F-box-like_dom_sf"/>
</dbReference>
<dbReference type="PROSITE" id="PS50294">
    <property type="entry name" value="WD_REPEATS_REGION"/>
    <property type="match status" value="1"/>
</dbReference>
<dbReference type="InterPro" id="IPR001680">
    <property type="entry name" value="WD40_rpt"/>
</dbReference>
<dbReference type="OrthoDB" id="674604at2759"/>
<reference evidence="6" key="1">
    <citation type="submission" date="2021-02" db="EMBL/GenBank/DDBJ databases">
        <authorList>
            <person name="Nowell W R."/>
        </authorList>
    </citation>
    <scope>NUCLEOTIDE SEQUENCE</scope>
</reference>
<dbReference type="InterPro" id="IPR051075">
    <property type="entry name" value="SCF_subunit_WD-repeat"/>
</dbReference>
<feature type="region of interest" description="Disordered" evidence="4">
    <location>
        <begin position="794"/>
        <end position="821"/>
    </location>
</feature>
<dbReference type="PROSITE" id="PS50181">
    <property type="entry name" value="FBOX"/>
    <property type="match status" value="1"/>
</dbReference>
<dbReference type="Gene3D" id="1.20.1280.50">
    <property type="match status" value="1"/>
</dbReference>
<dbReference type="SUPFAM" id="SSF81383">
    <property type="entry name" value="F-box domain"/>
    <property type="match status" value="1"/>
</dbReference>
<evidence type="ECO:0000256" key="3">
    <source>
        <dbReference type="PROSITE-ProRule" id="PRU00221"/>
    </source>
</evidence>
<comment type="caution">
    <text evidence="6">The sequence shown here is derived from an EMBL/GenBank/DDBJ whole genome shotgun (WGS) entry which is preliminary data.</text>
</comment>
<feature type="region of interest" description="Disordered" evidence="4">
    <location>
        <begin position="884"/>
        <end position="922"/>
    </location>
</feature>
<dbReference type="Gene3D" id="2.130.10.10">
    <property type="entry name" value="YVTN repeat-like/Quinoprotein amine dehydrogenase"/>
    <property type="match status" value="2"/>
</dbReference>
<dbReference type="PROSITE" id="PS50082">
    <property type="entry name" value="WD_REPEATS_2"/>
    <property type="match status" value="2"/>
</dbReference>
<feature type="repeat" description="WD" evidence="3">
    <location>
        <begin position="443"/>
        <end position="484"/>
    </location>
</feature>
<protein>
    <recommendedName>
        <fullName evidence="5">F-box domain-containing protein</fullName>
    </recommendedName>
</protein>
<gene>
    <name evidence="6" type="ORF">VCS650_LOCUS1878</name>
</gene>
<dbReference type="PANTHER" id="PTHR19872">
    <property type="entry name" value="UBIQUITIN LIGASE SPECIFICITY FACTOR/HREP PROTEIN"/>
    <property type="match status" value="1"/>
</dbReference>
<evidence type="ECO:0000256" key="4">
    <source>
        <dbReference type="SAM" id="MobiDB-lite"/>
    </source>
</evidence>
<dbReference type="AlphaFoldDB" id="A0A813Q5E3"/>
<dbReference type="InterPro" id="IPR015943">
    <property type="entry name" value="WD40/YVTN_repeat-like_dom_sf"/>
</dbReference>
<dbReference type="SMART" id="SM00320">
    <property type="entry name" value="WD40"/>
    <property type="match status" value="5"/>
</dbReference>
<evidence type="ECO:0000259" key="5">
    <source>
        <dbReference type="PROSITE" id="PS50181"/>
    </source>
</evidence>
<feature type="compositionally biased region" description="Low complexity" evidence="4">
    <location>
        <begin position="718"/>
        <end position="729"/>
    </location>
</feature>
<dbReference type="PANTHER" id="PTHR19872:SF7">
    <property type="entry name" value="F-BOX AND WD REPEAT DOMAIN CONTAINING PROTEIN 10B-RELATED"/>
    <property type="match status" value="1"/>
</dbReference>
<dbReference type="Proteomes" id="UP000663891">
    <property type="component" value="Unassembled WGS sequence"/>
</dbReference>
<evidence type="ECO:0000256" key="1">
    <source>
        <dbReference type="ARBA" id="ARBA00022574"/>
    </source>
</evidence>
<name>A0A813Q5E3_9BILA</name>
<dbReference type="InterPro" id="IPR036322">
    <property type="entry name" value="WD40_repeat_dom_sf"/>
</dbReference>
<feature type="domain" description="F-box" evidence="5">
    <location>
        <begin position="266"/>
        <end position="315"/>
    </location>
</feature>
<proteinExistence type="predicted"/>
<dbReference type="SUPFAM" id="SSF50978">
    <property type="entry name" value="WD40 repeat-like"/>
    <property type="match status" value="1"/>
</dbReference>
<feature type="repeat" description="WD" evidence="3">
    <location>
        <begin position="621"/>
        <end position="643"/>
    </location>
</feature>
<keyword evidence="2" id="KW-0677">Repeat</keyword>
<dbReference type="CDD" id="cd00200">
    <property type="entry name" value="WD40"/>
    <property type="match status" value="1"/>
</dbReference>
<feature type="region of interest" description="Disordered" evidence="4">
    <location>
        <begin position="713"/>
        <end position="732"/>
    </location>
</feature>
<keyword evidence="1 3" id="KW-0853">WD repeat</keyword>
<sequence length="1057" mass="120615">MEIQNTSDEDNTDQDYIHIVLRHGLTSFRDAFITTCRSADQPYNQCGRCKACLVSARIQEAKDWWLQAGDLMKRRFLLALINHLKPDIIDHLAQILRPFVNAKDYTYTRNKVDRAPRPTTGNIKKMDDIDPIKRQEEAAKLILWFNYEDKYSQGSFILSILQWCDSQLMFTVAVNVFSVQNMDSDDEDFRTETNNNNRSRLSSVLITAPSMLTSVPHSAPILKRPKTTGSPSMHRKSAVSFALSVLNNNDSDTERPMSTKRIPQYKDFIRQLPVYVAKSILNMLDIQSLEKCKLVSPYWKKMVLEVNDDATMTKLRYDDVMLLQSSAALQCNPCFARDTLVPVPDLYRTNTNEHLSTRKKLPNDKNISAWNKLYQSTKTPTRLVLMEERNIYCGPYNVLLLKDDSERHRPAHMSGESLVAIASRDSRVRFIDMQSAQDKPMILVGHAASVHCIVVQEDKKRIFTGSYDLTVRCWSLETGRCMKLYHGHERTVTCLAVFLDLIAAGGNDNLCLVWRYKRHRPWRTFKHKHPVSAVAINDDFTVSGDIQGKIKVWHNLTGKFIKCVKHRLAITGVKFDKWHIASSSRDYYANVWSTQGTFDKPLTALRHPKEVLCLEFLYLRVITGCADGKIRIWNALSGTCLRVMRGNSVSDPVTGLVVTLNRLLVNTKSSLLLMNFEPVNYDYTLEEDKPPITETSTSSILSASMNKRKHISVRQRQTSASSKLSTLSTQESIDEKKKGVTIASNKENNGGSLTLEETKELLKKQIRGDPEQKQSLIPAEFRKSQQAALYQTNKSQDDTIYSEHRPVPLKMTDRPPSSPSRFDLRKRMASSQSQFYTRPPSASDLTSTNTSISRFEIIHRPPSQNRVHISQTNTDVSSIFKSLKMTDRPPSSPSRFDLRKRMASSQSQFYTRPPSASDLTSTNTSISRFEIIHRPPSQNRVHISQTNTDVSSIFKSSSLDDEKVQLLQPQQKPDKPRLIRPRTSTTIPTYEVKRGSKIYKVVVGYVSPYTSPLQRKELNLKTDGEIDLIFKQIKKQQEIQRASQQQIWLGLSPQPTS</sequence>